<dbReference type="PANTHER" id="PTHR46249:SF31">
    <property type="entry name" value="AMINOTRANSFERASE-LIKE PLANT MOBILE DOMAIN-CONTAINING PROTEIN"/>
    <property type="match status" value="1"/>
</dbReference>
<proteinExistence type="predicted"/>
<dbReference type="Gramene" id="C.cajan_45434.t">
    <property type="protein sequence ID" value="C.cajan_45434.t"/>
    <property type="gene ID" value="C.cajan_45434"/>
</dbReference>
<dbReference type="PANTHER" id="PTHR46249">
    <property type="entry name" value="CCHC-TYPE DOMAIN-CONTAINING PROTEIN-RELATED"/>
    <property type="match status" value="1"/>
</dbReference>
<dbReference type="OMA" id="QTKIVCN"/>
<dbReference type="Gene3D" id="3.10.20.370">
    <property type="match status" value="1"/>
</dbReference>
<organism evidence="2 3">
    <name type="scientific">Cajanus cajan</name>
    <name type="common">Pigeon pea</name>
    <name type="synonym">Cajanus indicus</name>
    <dbReference type="NCBI Taxonomy" id="3821"/>
    <lineage>
        <taxon>Eukaryota</taxon>
        <taxon>Viridiplantae</taxon>
        <taxon>Streptophyta</taxon>
        <taxon>Embryophyta</taxon>
        <taxon>Tracheophyta</taxon>
        <taxon>Spermatophyta</taxon>
        <taxon>Magnoliopsida</taxon>
        <taxon>eudicotyledons</taxon>
        <taxon>Gunneridae</taxon>
        <taxon>Pentapetalae</taxon>
        <taxon>rosids</taxon>
        <taxon>fabids</taxon>
        <taxon>Fabales</taxon>
        <taxon>Fabaceae</taxon>
        <taxon>Papilionoideae</taxon>
        <taxon>50 kb inversion clade</taxon>
        <taxon>NPAAA clade</taxon>
        <taxon>indigoferoid/millettioid clade</taxon>
        <taxon>Phaseoleae</taxon>
        <taxon>Cajanus</taxon>
    </lineage>
</organism>
<keyword evidence="3" id="KW-1185">Reference proteome</keyword>
<feature type="domain" description="Reverse transcriptase/retrotransposon-derived protein RNase H-like" evidence="1">
    <location>
        <begin position="67"/>
        <end position="157"/>
    </location>
</feature>
<dbReference type="Gene3D" id="3.30.70.270">
    <property type="match status" value="1"/>
</dbReference>
<accession>A0A151QMP6</accession>
<evidence type="ECO:0000259" key="1">
    <source>
        <dbReference type="Pfam" id="PF17919"/>
    </source>
</evidence>
<dbReference type="InterPro" id="IPR043128">
    <property type="entry name" value="Rev_trsase/Diguanyl_cyclase"/>
</dbReference>
<dbReference type="SUPFAM" id="SSF56672">
    <property type="entry name" value="DNA/RNA polymerases"/>
    <property type="match status" value="1"/>
</dbReference>
<dbReference type="Proteomes" id="UP000075243">
    <property type="component" value="Unassembled WGS sequence"/>
</dbReference>
<evidence type="ECO:0000313" key="3">
    <source>
        <dbReference type="Proteomes" id="UP000075243"/>
    </source>
</evidence>
<dbReference type="EMBL" id="KQ485859">
    <property type="protein sequence ID" value="KYP31571.1"/>
    <property type="molecule type" value="Genomic_DNA"/>
</dbReference>
<evidence type="ECO:0000313" key="2">
    <source>
        <dbReference type="EMBL" id="KYP31571.1"/>
    </source>
</evidence>
<feature type="non-terminal residue" evidence="2">
    <location>
        <position position="1"/>
    </location>
</feature>
<dbReference type="InterPro" id="IPR043502">
    <property type="entry name" value="DNA/RNA_pol_sf"/>
</dbReference>
<gene>
    <name evidence="2" type="ORF">KK1_048027</name>
</gene>
<sequence length="585" mass="67667">GHIIHQGKITPISRSIEFADKFPDKITDRTQLQRFLGSLNYVGDFIPNLNNIIKPLHDRLKKNPPSWNNDHTTSVKHVKQLVKNLPCLSLPIPQAFKIVETDASDLGYGGILKQKLGEKEHIVAYTSKHWNPAQQNYSTVKKEVLAIVLFLKLLESLTQPNQTAESSTQQTNQPQKQTKLDYAIPISISTLMGLQNQSLTSIPNKTWADIMSEEEDEKESKALDLLIGKTLEKQIQSISQSQIAIQTKSQKAQSHYIPKNKFWVITQMESEFWDKNPNKISQKIFPEGFHFKPLALNKTRKFYEFILVDTDSVAIKHYKDPKDPSNVTHTTFQILKVLTPSQFGQNPSTTWKFSMLFDPIGYNYWDYIDAWSKTFWYQNKTNRHSWLIYFKRNVQYKFPSWFLQWWDFFGPIEEILPSPADEGFKIFKSMYDNQSTWIPIDLQFFSSFSLSWIHSWQYKFGKAQHPLQPPPLQINSYVKWWNLFDASKANPQEVKNWFVSNTKYLKLADPETSLFLNQKARITASLASAKTKESFAKNLEEILALLKNEGETSKSSLPSSSESTASLDEFYQNEDDCFGINLAEI</sequence>
<dbReference type="AlphaFoldDB" id="A0A151QMP6"/>
<name>A0A151QMP6_CAJCA</name>
<protein>
    <submittedName>
        <fullName evidence="2">Enzymatic polyprotein</fullName>
    </submittedName>
</protein>
<dbReference type="InterPro" id="IPR041577">
    <property type="entry name" value="RT_RNaseH_2"/>
</dbReference>
<dbReference type="Pfam" id="PF17919">
    <property type="entry name" value="RT_RNaseH_2"/>
    <property type="match status" value="1"/>
</dbReference>
<reference evidence="2" key="1">
    <citation type="journal article" date="2012" name="Nat. Biotechnol.">
        <title>Draft genome sequence of pigeonpea (Cajanus cajan), an orphan legume crop of resource-poor farmers.</title>
        <authorList>
            <person name="Varshney R.K."/>
            <person name="Chen W."/>
            <person name="Li Y."/>
            <person name="Bharti A.K."/>
            <person name="Saxena R.K."/>
            <person name="Schlueter J.A."/>
            <person name="Donoghue M.T."/>
            <person name="Azam S."/>
            <person name="Fan G."/>
            <person name="Whaley A.M."/>
            <person name="Farmer A.D."/>
            <person name="Sheridan J."/>
            <person name="Iwata A."/>
            <person name="Tuteja R."/>
            <person name="Penmetsa R.V."/>
            <person name="Wu W."/>
            <person name="Upadhyaya H.D."/>
            <person name="Yang S.P."/>
            <person name="Shah T."/>
            <person name="Saxena K.B."/>
            <person name="Michael T."/>
            <person name="McCombie W.R."/>
            <person name="Yang B."/>
            <person name="Zhang G."/>
            <person name="Yang H."/>
            <person name="Wang J."/>
            <person name="Spillane C."/>
            <person name="Cook D.R."/>
            <person name="May G.D."/>
            <person name="Xu X."/>
            <person name="Jackson S.A."/>
        </authorList>
    </citation>
    <scope>NUCLEOTIDE SEQUENCE [LARGE SCALE GENOMIC DNA]</scope>
</reference>